<accession>A0A3P3ZS17</accession>
<evidence type="ECO:0000313" key="1">
    <source>
        <dbReference type="EMBL" id="VAY89585.1"/>
    </source>
</evidence>
<organism evidence="1">
    <name type="scientific">mine drainage metagenome</name>
    <dbReference type="NCBI Taxonomy" id="410659"/>
    <lineage>
        <taxon>unclassified sequences</taxon>
        <taxon>metagenomes</taxon>
        <taxon>ecological metagenomes</taxon>
    </lineage>
</organism>
<proteinExistence type="predicted"/>
<sequence length="109" mass="12826">MPTFQVTKQEFHTVVKTYIEEFDTSDQDKWDHFRSLISVYAKDKLADFPLVAPEDSHVWFALLQLMRQTEYEVEVKDDWVSVRNGEFKTIHYLEDSYGEVLESTEVGTA</sequence>
<name>A0A3P3ZS17_9ZZZZ</name>
<dbReference type="AlphaFoldDB" id="A0A3P3ZS17"/>
<reference evidence="1" key="1">
    <citation type="submission" date="2018-10" db="EMBL/GenBank/DDBJ databases">
        <authorList>
            <person name="Plewniak F."/>
        </authorList>
    </citation>
    <scope>NUCLEOTIDE SEQUENCE</scope>
</reference>
<dbReference type="EMBL" id="UOYP01000685">
    <property type="protein sequence ID" value="VAY89585.1"/>
    <property type="molecule type" value="Genomic_DNA"/>
</dbReference>
<gene>
    <name evidence="1" type="ORF">CARN8_7150003</name>
</gene>
<protein>
    <submittedName>
        <fullName evidence="1">Uncharacterized protein</fullName>
    </submittedName>
</protein>